<keyword evidence="1" id="KW-0472">Membrane</keyword>
<reference evidence="3" key="1">
    <citation type="submission" date="2017-08" db="EMBL/GenBank/DDBJ databases">
        <authorList>
            <person name="Alvarez-Ponce D."/>
            <person name="Weitzman C.L."/>
            <person name="Tillett R.L."/>
            <person name="Sandmeier F.C."/>
            <person name="Tracy C.R."/>
        </authorList>
    </citation>
    <scope>NUCLEOTIDE SEQUENCE [LARGE SCALE GENOMIC DNA]</scope>
    <source>
        <strain evidence="3">723</strain>
    </source>
</reference>
<accession>A0A269TLD1</accession>
<dbReference type="OrthoDB" id="400320at2"/>
<proteinExistence type="predicted"/>
<dbReference type="EMBL" id="NQNY01000003">
    <property type="protein sequence ID" value="PAK21575.1"/>
    <property type="molecule type" value="Genomic_DNA"/>
</dbReference>
<evidence type="ECO:0000313" key="2">
    <source>
        <dbReference type="EMBL" id="PAK21575.1"/>
    </source>
</evidence>
<dbReference type="RefSeq" id="WP_095334588.1">
    <property type="nucleotide sequence ID" value="NZ_NQNY01000003.1"/>
</dbReference>
<name>A0A269TLD1_9BACT</name>
<dbReference type="AlphaFoldDB" id="A0A269TLD1"/>
<feature type="transmembrane region" description="Helical" evidence="1">
    <location>
        <begin position="1035"/>
        <end position="1057"/>
    </location>
</feature>
<organism evidence="2 3">
    <name type="scientific">Mycoplasmopsis agassizii</name>
    <dbReference type="NCBI Taxonomy" id="33922"/>
    <lineage>
        <taxon>Bacteria</taxon>
        <taxon>Bacillati</taxon>
        <taxon>Mycoplasmatota</taxon>
        <taxon>Mycoplasmoidales</taxon>
        <taxon>Metamycoplasmataceae</taxon>
        <taxon>Mycoplasmopsis</taxon>
    </lineage>
</organism>
<comment type="caution">
    <text evidence="2">The sequence shown here is derived from an EMBL/GenBank/DDBJ whole genome shotgun (WGS) entry which is preliminary data.</text>
</comment>
<evidence type="ECO:0000256" key="1">
    <source>
        <dbReference type="SAM" id="Phobius"/>
    </source>
</evidence>
<dbReference type="Proteomes" id="UP000216943">
    <property type="component" value="Unassembled WGS sequence"/>
</dbReference>
<evidence type="ECO:0000313" key="3">
    <source>
        <dbReference type="Proteomes" id="UP000216943"/>
    </source>
</evidence>
<keyword evidence="1" id="KW-0812">Transmembrane</keyword>
<feature type="transmembrane region" description="Helical" evidence="1">
    <location>
        <begin position="1069"/>
        <end position="1094"/>
    </location>
</feature>
<sequence>MKKLNSKQKANLKKTAIFSGITLASASIISAAAIIATQNNENVLVNPIRSENATISQNVTGGDLKNSDVYFSIGEILDYQVEAGQYENIIANLNSFTGSSSTAKDALLQIANNLRFYKLWKQIEATTPDIDVLNQWKAVNQGAQIFNTLEEVITSQQNIQSLVAQLNGFTTGNKVSITGYGNTSSAIATPIAGAQLVNLSNSPSQNTSSSVTLNNEYNTLIKIGVIPATANEDIVLSFNRETQAVSGIHQGRLIIKATNGELNAVNTGSIRQYDQNLNFFGRWTNLTNAELTTTNNSVMQTVDNFILSKTSTGYDLFVRALNQEKISDITIEAGVASLTQFGMLDAQLRTSDVKLSSNRIATTRFFSTSTVTSGTSDNQKFTVYLGNSASNADTAGFIHPIYLKSPNTPIDQNSYVRASDNNGADVNMVLQFSPQLVDGNLENPNLRALPEELNVVGAGGTSLNAGAITIGASIYQENAYAGFDINFSTDTFSFNTAKQNTAGNYEYDGSVVLTAEQYANKIFFEKPSTANPLQTLRTKTIPTVTGRNRNAEARQLLANVYQNWSTTGESKTAASTVFANNNLSLTKVVADRDTAGRYSNINLFGQTTIFSGKGNELYTELVDANATLNAILNQLTGSTLQANVYTVANNNSVDIINNAFFGQLNATDTASVIDTIKAALEDETQTEDAIYNIAELQMGNLIKLTFDSLLTRVRDKLNLIYTSALQEFLAATTLTENRSFNAGFITYTENTNVRANLATNNVTSLSLFSRNNSVNSLTTNASLTGAALAKSYLDLIFANQFGRTLYASQNSASLTTYDTFATDYTSLTDVDALSKATDAEKNNYLTIYSQILGIINLDWDNVLASYLLSGDTIDIKGVGLDDNVTSFEKWFRNLNNALDSTSSAPSSQALLSIYGKDIRISNIDNLITGANLYKSLQKRQEIEASVSTITDAQRTQLNRRLEENLTTLPVIANIALVTNNINPINYVTTFAASGQAQFTLAEQIINDFDLAKQVTYTTTDLQSALAVTAEQANPAFVGTLYALAIVFVASGIALIALRKRAIASLMTKTIKYVSYAVVAVGVLILIAAIVATILI</sequence>
<gene>
    <name evidence="2" type="ORF">CJJ23_01330</name>
</gene>
<keyword evidence="1" id="KW-1133">Transmembrane helix</keyword>
<protein>
    <submittedName>
        <fullName evidence="2">Uncharacterized protein</fullName>
    </submittedName>
</protein>